<accession>A0A151B5X4</accession>
<dbReference type="PANTHER" id="PTHR42899:SF1">
    <property type="entry name" value="SPERMATOGENESIS-ASSOCIATED PROTEIN 20"/>
    <property type="match status" value="1"/>
</dbReference>
<comment type="caution">
    <text evidence="2">The sequence shown here is derived from an EMBL/GenBank/DDBJ whole genome shotgun (WGS) entry which is preliminary data.</text>
</comment>
<dbReference type="InterPro" id="IPR036249">
    <property type="entry name" value="Thioredoxin-like_sf"/>
</dbReference>
<dbReference type="Pfam" id="PF03190">
    <property type="entry name" value="Thioredox_DsbH"/>
    <property type="match status" value="1"/>
</dbReference>
<feature type="domain" description="Spermatogenesis-associated protein 20-like TRX" evidence="1">
    <location>
        <begin position="13"/>
        <end position="161"/>
    </location>
</feature>
<protein>
    <recommendedName>
        <fullName evidence="1">Spermatogenesis-associated protein 20-like TRX domain-containing protein</fullName>
    </recommendedName>
</protein>
<dbReference type="AlphaFoldDB" id="A0A151B5X4"/>
<dbReference type="SUPFAM" id="SSF52833">
    <property type="entry name" value="Thioredoxin-like"/>
    <property type="match status" value="1"/>
</dbReference>
<evidence type="ECO:0000259" key="1">
    <source>
        <dbReference type="Pfam" id="PF03190"/>
    </source>
</evidence>
<dbReference type="PATRIC" id="fig|1121338.3.peg.758"/>
<reference evidence="2 3" key="1">
    <citation type="submission" date="2016-02" db="EMBL/GenBank/DDBJ databases">
        <title>Genome sequence of Clostridium tepidiprofundi DSM 19306.</title>
        <authorList>
            <person name="Poehlein A."/>
            <person name="Daniel R."/>
        </authorList>
    </citation>
    <scope>NUCLEOTIDE SEQUENCE [LARGE SCALE GENOMIC DNA]</scope>
    <source>
        <strain evidence="2 3">DSM 19306</strain>
    </source>
</reference>
<dbReference type="Gene3D" id="3.40.30.10">
    <property type="entry name" value="Glutaredoxin"/>
    <property type="match status" value="1"/>
</dbReference>
<dbReference type="RefSeq" id="WP_066822802.1">
    <property type="nucleotide sequence ID" value="NZ_LTBA01000004.1"/>
</dbReference>
<evidence type="ECO:0000313" key="2">
    <source>
        <dbReference type="EMBL" id="KYH35341.1"/>
    </source>
</evidence>
<organism evidence="2 3">
    <name type="scientific">Clostridium tepidiprofundi DSM 19306</name>
    <dbReference type="NCBI Taxonomy" id="1121338"/>
    <lineage>
        <taxon>Bacteria</taxon>
        <taxon>Bacillati</taxon>
        <taxon>Bacillota</taxon>
        <taxon>Clostridia</taxon>
        <taxon>Eubacteriales</taxon>
        <taxon>Clostridiaceae</taxon>
        <taxon>Clostridium</taxon>
    </lineage>
</organism>
<dbReference type="InterPro" id="IPR024705">
    <property type="entry name" value="Ssp411"/>
</dbReference>
<gene>
    <name evidence="2" type="ORF">CLTEP_07450</name>
</gene>
<dbReference type="Proteomes" id="UP000075531">
    <property type="component" value="Unassembled WGS sequence"/>
</dbReference>
<dbReference type="OrthoDB" id="9762614at2"/>
<dbReference type="InterPro" id="IPR004879">
    <property type="entry name" value="Ssp411-like_TRX"/>
</dbReference>
<dbReference type="EMBL" id="LTBA01000004">
    <property type="protein sequence ID" value="KYH35341.1"/>
    <property type="molecule type" value="Genomic_DNA"/>
</dbReference>
<proteinExistence type="predicted"/>
<evidence type="ECO:0000313" key="3">
    <source>
        <dbReference type="Proteomes" id="UP000075531"/>
    </source>
</evidence>
<dbReference type="PANTHER" id="PTHR42899">
    <property type="entry name" value="SPERMATOGENESIS-ASSOCIATED PROTEIN 20"/>
    <property type="match status" value="1"/>
</dbReference>
<name>A0A151B5X4_9CLOT</name>
<dbReference type="STRING" id="1121338.CLTEP_07450"/>
<keyword evidence="3" id="KW-1185">Reference proteome</keyword>
<sequence length="170" mass="19530">MGKGDYLISTIDEFANNDLIWYPWEEYVFDKARCENKPIFLSVGYKNNESYDIIYKECINNQKVIKILNNSFIPIEFCSAVNTNIDVYMAACRLLSGCCSLPSSVFLTYDKKLFYSVDIGLNKGSKCKVENFIDILKSIVEVWNDDNKRIIDASNELTKAIHTVFDLNTN</sequence>